<comment type="catalytic activity">
    <reaction evidence="1">
        <text>Thiol-dependent hydrolysis of ester, thioester, amide, peptide and isopeptide bonds formed by the C-terminal Gly of ubiquitin (a 76-residue protein attached to proteins as an intracellular targeting signal).</text>
        <dbReference type="EC" id="3.4.19.12"/>
    </reaction>
</comment>
<dbReference type="PROSITE" id="PS50235">
    <property type="entry name" value="USP_3"/>
    <property type="match status" value="1"/>
</dbReference>
<dbReference type="InParanoid" id="A0A2Y9RSK6"/>
<dbReference type="GO" id="GO:0004843">
    <property type="term" value="F:cysteine-type deubiquitinase activity"/>
    <property type="evidence" value="ECO:0007669"/>
    <property type="project" value="UniProtKB-UniRule"/>
</dbReference>
<evidence type="ECO:0000259" key="3">
    <source>
        <dbReference type="PROSITE" id="PS50235"/>
    </source>
</evidence>
<comment type="function">
    <text evidence="1">Deubiquitinating enzyme that removes conjugated ubiquitin from specific proteins to regulate different cellular processes.</text>
</comment>
<reference evidence="5" key="1">
    <citation type="submission" date="2025-08" db="UniProtKB">
        <authorList>
            <consortium name="RefSeq"/>
        </authorList>
    </citation>
    <scope>IDENTIFICATION</scope>
</reference>
<feature type="compositionally biased region" description="Basic and acidic residues" evidence="2">
    <location>
        <begin position="31"/>
        <end position="40"/>
    </location>
</feature>
<dbReference type="GO" id="GO:0005634">
    <property type="term" value="C:nucleus"/>
    <property type="evidence" value="ECO:0007669"/>
    <property type="project" value="TreeGrafter"/>
</dbReference>
<name>A0A2Y9RSK6_TRIMA</name>
<dbReference type="SUPFAM" id="SSF54001">
    <property type="entry name" value="Cysteine proteinases"/>
    <property type="match status" value="1"/>
</dbReference>
<dbReference type="InterPro" id="IPR028889">
    <property type="entry name" value="USP"/>
</dbReference>
<dbReference type="GO" id="GO:0005829">
    <property type="term" value="C:cytosol"/>
    <property type="evidence" value="ECO:0007669"/>
    <property type="project" value="TreeGrafter"/>
</dbReference>
<organism evidence="4 5">
    <name type="scientific">Trichechus manatus latirostris</name>
    <name type="common">Florida manatee</name>
    <dbReference type="NCBI Taxonomy" id="127582"/>
    <lineage>
        <taxon>Eukaryota</taxon>
        <taxon>Metazoa</taxon>
        <taxon>Chordata</taxon>
        <taxon>Craniata</taxon>
        <taxon>Vertebrata</taxon>
        <taxon>Euteleostomi</taxon>
        <taxon>Mammalia</taxon>
        <taxon>Eutheria</taxon>
        <taxon>Afrotheria</taxon>
        <taxon>Sirenia</taxon>
        <taxon>Trichechidae</taxon>
        <taxon>Trichechus</taxon>
    </lineage>
</organism>
<sequence length="380" mass="43040">MWPGHLGETATPPEHPPDSNAQRLLVFLEAQGKEHARHQEAWGAGQEEASRDPPRPLEAPNPAPLAPSVRTPAAGHTPRLRERAPIGLVNQGATCYLNSILQCLFFTPEFRKAVLELELPAAQPALCRDHGESSLVTQLQRLFLDLQDAQAPVTTRAITRCLGLRNVYEQQDVLECFQTLLTRMAVEKVELRQAFQMLTERVIQCQVCKDETRLEEARLFLMVTVLPGPEESVCSVAEAVQALFRKEQVTGDNQYFCEMCDRKEDASSELCLRALPSVLVIFLERFTFYRGAFWKLKNKVTVSEKLILPFPEKNCYNLFAVCHHFGDLTGGHYVADIMSFEKRCWYRFSDDHVEEIQPGPSESSTAYLLMYRRESLGPTT</sequence>
<evidence type="ECO:0000256" key="1">
    <source>
        <dbReference type="RuleBase" id="RU366025"/>
    </source>
</evidence>
<feature type="domain" description="USP" evidence="3">
    <location>
        <begin position="86"/>
        <end position="374"/>
    </location>
</feature>
<keyword evidence="1" id="KW-0378">Hydrolase</keyword>
<feature type="compositionally biased region" description="Pro residues" evidence="2">
    <location>
        <begin position="56"/>
        <end position="65"/>
    </location>
</feature>
<gene>
    <name evidence="5" type="primary">LOC111822369</name>
</gene>
<dbReference type="Gene3D" id="3.90.70.10">
    <property type="entry name" value="Cysteine proteinases"/>
    <property type="match status" value="1"/>
</dbReference>
<dbReference type="InterPro" id="IPR001394">
    <property type="entry name" value="Peptidase_C19_UCH"/>
</dbReference>
<dbReference type="GeneID" id="111822369"/>
<dbReference type="EC" id="3.4.19.12" evidence="1"/>
<dbReference type="GO" id="GO:0016579">
    <property type="term" value="P:protein deubiquitination"/>
    <property type="evidence" value="ECO:0007669"/>
    <property type="project" value="InterPro"/>
</dbReference>
<dbReference type="PANTHER" id="PTHR24006">
    <property type="entry name" value="UBIQUITIN CARBOXYL-TERMINAL HYDROLASE"/>
    <property type="match status" value="1"/>
</dbReference>
<dbReference type="PROSITE" id="PS00973">
    <property type="entry name" value="USP_2"/>
    <property type="match status" value="1"/>
</dbReference>
<evidence type="ECO:0000256" key="2">
    <source>
        <dbReference type="SAM" id="MobiDB-lite"/>
    </source>
</evidence>
<protein>
    <recommendedName>
        <fullName evidence="1">Ubiquitin carboxyl-terminal hydrolase</fullName>
        <ecNumber evidence="1">3.4.19.12</ecNumber>
    </recommendedName>
</protein>
<keyword evidence="1" id="KW-0788">Thiol protease</keyword>
<dbReference type="STRING" id="127582.A0A2Y9RSK6"/>
<dbReference type="RefSeq" id="XP_023596646.1">
    <property type="nucleotide sequence ID" value="XM_023740878.1"/>
</dbReference>
<dbReference type="PROSITE" id="PS00972">
    <property type="entry name" value="USP_1"/>
    <property type="match status" value="1"/>
</dbReference>
<dbReference type="AlphaFoldDB" id="A0A2Y9RSK6"/>
<keyword evidence="1" id="KW-0833">Ubl conjugation pathway</keyword>
<accession>A0A2Y9RSK6</accession>
<dbReference type="PANTHER" id="PTHR24006:SF899">
    <property type="entry name" value="UBIQUITIN CARBOXYL-TERMINAL HYDROLASE"/>
    <property type="match status" value="1"/>
</dbReference>
<evidence type="ECO:0000313" key="5">
    <source>
        <dbReference type="RefSeq" id="XP_023596646.1"/>
    </source>
</evidence>
<proteinExistence type="inferred from homology"/>
<dbReference type="InterPro" id="IPR050164">
    <property type="entry name" value="Peptidase_C19"/>
</dbReference>
<keyword evidence="4" id="KW-1185">Reference proteome</keyword>
<dbReference type="Proteomes" id="UP000248480">
    <property type="component" value="Unplaced"/>
</dbReference>
<dbReference type="KEGG" id="tmu:111822369"/>
<keyword evidence="1" id="KW-0645">Protease</keyword>
<dbReference type="Pfam" id="PF00443">
    <property type="entry name" value="UCH"/>
    <property type="match status" value="1"/>
</dbReference>
<dbReference type="InterPro" id="IPR018200">
    <property type="entry name" value="USP_CS"/>
</dbReference>
<evidence type="ECO:0000313" key="4">
    <source>
        <dbReference type="Proteomes" id="UP000248480"/>
    </source>
</evidence>
<dbReference type="GO" id="GO:0006508">
    <property type="term" value="P:proteolysis"/>
    <property type="evidence" value="ECO:0007669"/>
    <property type="project" value="UniProtKB-KW"/>
</dbReference>
<dbReference type="InterPro" id="IPR038765">
    <property type="entry name" value="Papain-like_cys_pep_sf"/>
</dbReference>
<feature type="region of interest" description="Disordered" evidence="2">
    <location>
        <begin position="1"/>
        <end position="79"/>
    </location>
</feature>
<comment type="similarity">
    <text evidence="1">Belongs to the peptidase C19 family.</text>
</comment>